<evidence type="ECO:0000313" key="8">
    <source>
        <dbReference type="Proteomes" id="UP000270296"/>
    </source>
</evidence>
<protein>
    <submittedName>
        <fullName evidence="9">E2F_CC-MB domain-containing protein</fullName>
    </submittedName>
</protein>
<evidence type="ECO:0000256" key="2">
    <source>
        <dbReference type="ARBA" id="ARBA00023015"/>
    </source>
</evidence>
<dbReference type="OrthoDB" id="1743261at2759"/>
<accession>A0A183J3Z1</accession>
<keyword evidence="4" id="KW-0804">Transcription</keyword>
<feature type="coiled-coil region" evidence="5">
    <location>
        <begin position="26"/>
        <end position="53"/>
    </location>
</feature>
<dbReference type="GO" id="GO:0046983">
    <property type="term" value="F:protein dimerization activity"/>
    <property type="evidence" value="ECO:0007669"/>
    <property type="project" value="InterPro"/>
</dbReference>
<organism evidence="9">
    <name type="scientific">Soboliphyme baturini</name>
    <dbReference type="NCBI Taxonomy" id="241478"/>
    <lineage>
        <taxon>Eukaryota</taxon>
        <taxon>Metazoa</taxon>
        <taxon>Ecdysozoa</taxon>
        <taxon>Nematoda</taxon>
        <taxon>Enoplea</taxon>
        <taxon>Dorylaimia</taxon>
        <taxon>Dioctophymatida</taxon>
        <taxon>Dioctophymatoidea</taxon>
        <taxon>Soboliphymatidae</taxon>
        <taxon>Soboliphyme</taxon>
    </lineage>
</organism>
<keyword evidence="3" id="KW-0238">DNA-binding</keyword>
<dbReference type="AlphaFoldDB" id="A0A183J3Z1"/>
<keyword evidence="2" id="KW-0805">Transcription regulation</keyword>
<keyword evidence="8" id="KW-1185">Reference proteome</keyword>
<dbReference type="InterPro" id="IPR032198">
    <property type="entry name" value="E2F_CC-MB"/>
</dbReference>
<reference evidence="7 8" key="2">
    <citation type="submission" date="2018-11" db="EMBL/GenBank/DDBJ databases">
        <authorList>
            <consortium name="Pathogen Informatics"/>
        </authorList>
    </citation>
    <scope>NUCLEOTIDE SEQUENCE [LARGE SCALE GENOMIC DNA]</scope>
</reference>
<dbReference type="InterPro" id="IPR037241">
    <property type="entry name" value="E2F-DP_heterodim"/>
</dbReference>
<reference evidence="9" key="1">
    <citation type="submission" date="2016-06" db="UniProtKB">
        <authorList>
            <consortium name="WormBaseParasite"/>
        </authorList>
    </citation>
    <scope>IDENTIFICATION</scope>
</reference>
<name>A0A183J3Z1_9BILA</name>
<evidence type="ECO:0000259" key="6">
    <source>
        <dbReference type="Pfam" id="PF16421"/>
    </source>
</evidence>
<proteinExistence type="inferred from homology"/>
<evidence type="ECO:0000256" key="3">
    <source>
        <dbReference type="ARBA" id="ARBA00023125"/>
    </source>
</evidence>
<evidence type="ECO:0000256" key="1">
    <source>
        <dbReference type="ARBA" id="ARBA00010940"/>
    </source>
</evidence>
<sequence length="120" mass="13701">MSLFLNLRGGAVGKLGELTPAAAEKLFNLKLELTELEREERALESHIKWLKQSFKNVVEYHDNHHYAYLKDTDIRKAFGDETLLATVANPGMEINVARPFRVRQINVSDKISDGLFQVLF</sequence>
<dbReference type="Pfam" id="PF16421">
    <property type="entry name" value="E2F_CC-MB"/>
    <property type="match status" value="1"/>
</dbReference>
<dbReference type="Gene3D" id="6.10.250.540">
    <property type="match status" value="1"/>
</dbReference>
<evidence type="ECO:0000313" key="9">
    <source>
        <dbReference type="WBParaSite" id="SBAD_0001095901-mRNA-1"/>
    </source>
</evidence>
<gene>
    <name evidence="7" type="ORF">SBAD_LOCUS10589</name>
</gene>
<dbReference type="GO" id="GO:0003677">
    <property type="term" value="F:DNA binding"/>
    <property type="evidence" value="ECO:0007669"/>
    <property type="project" value="UniProtKB-KW"/>
</dbReference>
<dbReference type="WBParaSite" id="SBAD_0001095901-mRNA-1">
    <property type="protein sequence ID" value="SBAD_0001095901-mRNA-1"/>
    <property type="gene ID" value="SBAD_0001095901"/>
</dbReference>
<dbReference type="EMBL" id="UZAM01014295">
    <property type="protein sequence ID" value="VDP33039.1"/>
    <property type="molecule type" value="Genomic_DNA"/>
</dbReference>
<comment type="similarity">
    <text evidence="1">Belongs to the E2F/DP family.</text>
</comment>
<evidence type="ECO:0000256" key="5">
    <source>
        <dbReference type="SAM" id="Coils"/>
    </source>
</evidence>
<dbReference type="SUPFAM" id="SSF144074">
    <property type="entry name" value="E2F-DP heterodimerization region"/>
    <property type="match status" value="1"/>
</dbReference>
<keyword evidence="5" id="KW-0175">Coiled coil</keyword>
<feature type="domain" description="E2F transcription factor CC-MB" evidence="6">
    <location>
        <begin position="29"/>
        <end position="106"/>
    </location>
</feature>
<evidence type="ECO:0000313" key="7">
    <source>
        <dbReference type="EMBL" id="VDP33039.1"/>
    </source>
</evidence>
<evidence type="ECO:0000256" key="4">
    <source>
        <dbReference type="ARBA" id="ARBA00023163"/>
    </source>
</evidence>
<dbReference type="Proteomes" id="UP000270296">
    <property type="component" value="Unassembled WGS sequence"/>
</dbReference>